<accession>A0A139A9K6</accession>
<reference evidence="1 2" key="1">
    <citation type="journal article" date="2015" name="Genome Biol. Evol.">
        <title>Phylogenomic analyses indicate that early fungi evolved digesting cell walls of algal ancestors of land plants.</title>
        <authorList>
            <person name="Chang Y."/>
            <person name="Wang S."/>
            <person name="Sekimoto S."/>
            <person name="Aerts A.L."/>
            <person name="Choi C."/>
            <person name="Clum A."/>
            <person name="LaButti K.M."/>
            <person name="Lindquist E.A."/>
            <person name="Yee Ngan C."/>
            <person name="Ohm R.A."/>
            <person name="Salamov A.A."/>
            <person name="Grigoriev I.V."/>
            <person name="Spatafora J.W."/>
            <person name="Berbee M.L."/>
        </authorList>
    </citation>
    <scope>NUCLEOTIDE SEQUENCE [LARGE SCALE GENOMIC DNA]</scope>
    <source>
        <strain evidence="1 2">JEL478</strain>
    </source>
</reference>
<gene>
    <name evidence="1" type="ORF">M427DRAFT_371584</name>
</gene>
<dbReference type="EMBL" id="KQ965778">
    <property type="protein sequence ID" value="KXS13427.1"/>
    <property type="molecule type" value="Genomic_DNA"/>
</dbReference>
<protein>
    <submittedName>
        <fullName evidence="1">Uncharacterized protein</fullName>
    </submittedName>
</protein>
<proteinExistence type="predicted"/>
<organism evidence="1 2">
    <name type="scientific">Gonapodya prolifera (strain JEL478)</name>
    <name type="common">Monoblepharis prolifera</name>
    <dbReference type="NCBI Taxonomy" id="1344416"/>
    <lineage>
        <taxon>Eukaryota</taxon>
        <taxon>Fungi</taxon>
        <taxon>Fungi incertae sedis</taxon>
        <taxon>Chytridiomycota</taxon>
        <taxon>Chytridiomycota incertae sedis</taxon>
        <taxon>Monoblepharidomycetes</taxon>
        <taxon>Monoblepharidales</taxon>
        <taxon>Gonapodyaceae</taxon>
        <taxon>Gonapodya</taxon>
    </lineage>
</organism>
<dbReference type="AlphaFoldDB" id="A0A139A9K6"/>
<evidence type="ECO:0000313" key="2">
    <source>
        <dbReference type="Proteomes" id="UP000070544"/>
    </source>
</evidence>
<name>A0A139A9K6_GONPJ</name>
<dbReference type="Proteomes" id="UP000070544">
    <property type="component" value="Unassembled WGS sequence"/>
</dbReference>
<evidence type="ECO:0000313" key="1">
    <source>
        <dbReference type="EMBL" id="KXS13427.1"/>
    </source>
</evidence>
<keyword evidence="2" id="KW-1185">Reference proteome</keyword>
<sequence length="147" mass="16447">MYSQRLYIMLNNVGTQLLSFGVLSDASDEFRLPPAEIGSAENCPNLRSLSLAGFAMSVELNVLIYFAAALPHLAIFQLWKESSLWGTDIYPDMVGKLAFDAIVRGRKERLRIYFKWSSDGPYGQATDLDTLTVKTHAGCTPIGFFWE</sequence>